<dbReference type="Proteomes" id="UP000064967">
    <property type="component" value="Chromosome"/>
</dbReference>
<organism evidence="2 3">
    <name type="scientific">Labilithrix luteola</name>
    <dbReference type="NCBI Taxonomy" id="1391654"/>
    <lineage>
        <taxon>Bacteria</taxon>
        <taxon>Pseudomonadati</taxon>
        <taxon>Myxococcota</taxon>
        <taxon>Polyangia</taxon>
        <taxon>Polyangiales</taxon>
        <taxon>Labilitrichaceae</taxon>
        <taxon>Labilithrix</taxon>
    </lineage>
</organism>
<dbReference type="Gene3D" id="1.10.1740.10">
    <property type="match status" value="1"/>
</dbReference>
<accession>A0A0K1QG46</accession>
<evidence type="ECO:0000256" key="1">
    <source>
        <dbReference type="SAM" id="MobiDB-lite"/>
    </source>
</evidence>
<dbReference type="GO" id="GO:0003677">
    <property type="term" value="F:DNA binding"/>
    <property type="evidence" value="ECO:0007669"/>
    <property type="project" value="UniProtKB-KW"/>
</dbReference>
<name>A0A0K1QG46_9BACT</name>
<evidence type="ECO:0000313" key="3">
    <source>
        <dbReference type="Proteomes" id="UP000064967"/>
    </source>
</evidence>
<dbReference type="AlphaFoldDB" id="A0A0K1QG46"/>
<protein>
    <submittedName>
        <fullName evidence="2">Putative DNA-binding regulatory protein</fullName>
    </submittedName>
</protein>
<gene>
    <name evidence="2" type="ORF">AKJ09_11305</name>
</gene>
<dbReference type="KEGG" id="llu:AKJ09_11305"/>
<keyword evidence="3" id="KW-1185">Reference proteome</keyword>
<dbReference type="NCBIfam" id="TIGR03001">
    <property type="entry name" value="Sig-70_gmx1"/>
    <property type="match status" value="1"/>
</dbReference>
<proteinExistence type="predicted"/>
<dbReference type="SUPFAM" id="SSF88659">
    <property type="entry name" value="Sigma3 and sigma4 domains of RNA polymerase sigma factors"/>
    <property type="match status" value="1"/>
</dbReference>
<feature type="region of interest" description="Disordered" evidence="1">
    <location>
        <begin position="13"/>
        <end position="35"/>
    </location>
</feature>
<dbReference type="InterPro" id="IPR013324">
    <property type="entry name" value="RNA_pol_sigma_r3/r4-like"/>
</dbReference>
<keyword evidence="2" id="KW-0238">DNA-binding</keyword>
<sequence length="298" mass="33094">MLARVDPSQAVGDLAVTDEAPRKPRGSPPSWLEDAWNEGRRENDGIVVPLEAFASYVTSKSVSRASNALRVAELYLACACAAQSSAAIARFEQRYFPVVGRALRRLKVAESVIDDLEGSLREKLFFGDSTSPQKQAPWITDYSGVGPLESWLRTIAVRAALKVVRRNDRNVELDDRALDDMDRAPDPELLYLRKMHAPQIEAAIERAMATLSTRERTLVRQHYLEAMGIDAIGKHYGVHRATAARWLAALRVTIARQVRESLAIELSLGDEELESLVRYAARDLDFSVGRLVAAPKVT</sequence>
<reference evidence="2 3" key="1">
    <citation type="submission" date="2015-08" db="EMBL/GenBank/DDBJ databases">
        <authorList>
            <person name="Babu N.S."/>
            <person name="Beckwith C.J."/>
            <person name="Beseler K.G."/>
            <person name="Brison A."/>
            <person name="Carone J.V."/>
            <person name="Caskin T.P."/>
            <person name="Diamond M."/>
            <person name="Durham M.E."/>
            <person name="Foxe J.M."/>
            <person name="Go M."/>
            <person name="Henderson B.A."/>
            <person name="Jones I.B."/>
            <person name="McGettigan J.A."/>
            <person name="Micheletti S.J."/>
            <person name="Nasrallah M.E."/>
            <person name="Ortiz D."/>
            <person name="Piller C.R."/>
            <person name="Privatt S.R."/>
            <person name="Schneider S.L."/>
            <person name="Sharp S."/>
            <person name="Smith T.C."/>
            <person name="Stanton J.D."/>
            <person name="Ullery H.E."/>
            <person name="Wilson R.J."/>
            <person name="Serrano M.G."/>
            <person name="Buck G."/>
            <person name="Lee V."/>
            <person name="Wang Y."/>
            <person name="Carvalho R."/>
            <person name="Voegtly L."/>
            <person name="Shi R."/>
            <person name="Duckworth R."/>
            <person name="Johnson A."/>
            <person name="Loviza R."/>
            <person name="Walstead R."/>
            <person name="Shah Z."/>
            <person name="Kiflezghi M."/>
            <person name="Wade K."/>
            <person name="Ball S.L."/>
            <person name="Bradley K.W."/>
            <person name="Asai D.J."/>
            <person name="Bowman C.A."/>
            <person name="Russell D.A."/>
            <person name="Pope W.H."/>
            <person name="Jacobs-Sera D."/>
            <person name="Hendrix R.W."/>
            <person name="Hatfull G.F."/>
        </authorList>
    </citation>
    <scope>NUCLEOTIDE SEQUENCE [LARGE SCALE GENOMIC DNA]</scope>
    <source>
        <strain evidence="2 3">DSM 27648</strain>
    </source>
</reference>
<evidence type="ECO:0000313" key="2">
    <source>
        <dbReference type="EMBL" id="AKV04642.1"/>
    </source>
</evidence>
<dbReference type="EMBL" id="CP012333">
    <property type="protein sequence ID" value="AKV04642.1"/>
    <property type="molecule type" value="Genomic_DNA"/>
</dbReference>
<dbReference type="InterPro" id="IPR011745">
    <property type="entry name" value="RNA_pol_sigma70_MYXXA"/>
</dbReference>